<name>A0A9N9A8J5_FUNMO</name>
<evidence type="ECO:0000313" key="2">
    <source>
        <dbReference type="Proteomes" id="UP000789375"/>
    </source>
</evidence>
<dbReference type="EMBL" id="CAJVPP010000917">
    <property type="protein sequence ID" value="CAG8521847.1"/>
    <property type="molecule type" value="Genomic_DNA"/>
</dbReference>
<proteinExistence type="predicted"/>
<dbReference type="Proteomes" id="UP000789375">
    <property type="component" value="Unassembled WGS sequence"/>
</dbReference>
<gene>
    <name evidence="1" type="ORF">FMOSSE_LOCUS5071</name>
</gene>
<sequence length="87" mass="9855">MQLLYKEESETAKEFLNADEIDPQESTETAYHPQAIYTSRFLSFDNLPKPINSTGVQIEDSEGHIQLANVDDLIKDGEPKNSIVEEK</sequence>
<comment type="caution">
    <text evidence="1">The sequence shown here is derived from an EMBL/GenBank/DDBJ whole genome shotgun (WGS) entry which is preliminary data.</text>
</comment>
<organism evidence="1 2">
    <name type="scientific">Funneliformis mosseae</name>
    <name type="common">Endomycorrhizal fungus</name>
    <name type="synonym">Glomus mosseae</name>
    <dbReference type="NCBI Taxonomy" id="27381"/>
    <lineage>
        <taxon>Eukaryota</taxon>
        <taxon>Fungi</taxon>
        <taxon>Fungi incertae sedis</taxon>
        <taxon>Mucoromycota</taxon>
        <taxon>Glomeromycotina</taxon>
        <taxon>Glomeromycetes</taxon>
        <taxon>Glomerales</taxon>
        <taxon>Glomeraceae</taxon>
        <taxon>Funneliformis</taxon>
    </lineage>
</organism>
<protein>
    <submittedName>
        <fullName evidence="1">6298_t:CDS:1</fullName>
    </submittedName>
</protein>
<keyword evidence="2" id="KW-1185">Reference proteome</keyword>
<evidence type="ECO:0000313" key="1">
    <source>
        <dbReference type="EMBL" id="CAG8521847.1"/>
    </source>
</evidence>
<reference evidence="1" key="1">
    <citation type="submission" date="2021-06" db="EMBL/GenBank/DDBJ databases">
        <authorList>
            <person name="Kallberg Y."/>
            <person name="Tangrot J."/>
            <person name="Rosling A."/>
        </authorList>
    </citation>
    <scope>NUCLEOTIDE SEQUENCE</scope>
    <source>
        <strain evidence="1">87-6 pot B 2015</strain>
    </source>
</reference>
<accession>A0A9N9A8J5</accession>
<dbReference type="AlphaFoldDB" id="A0A9N9A8J5"/>